<keyword evidence="3" id="KW-1185">Reference proteome</keyword>
<dbReference type="Gene3D" id="3.20.20.80">
    <property type="entry name" value="Glycosidases"/>
    <property type="match status" value="1"/>
</dbReference>
<dbReference type="InterPro" id="IPR029070">
    <property type="entry name" value="Chitinase_insertion_sf"/>
</dbReference>
<name>A0ABS5KSV5_9ACTN</name>
<dbReference type="PANTHER" id="PTHR46066">
    <property type="entry name" value="CHITINASE DOMAIN-CONTAINING PROTEIN 1 FAMILY MEMBER"/>
    <property type="match status" value="1"/>
</dbReference>
<dbReference type="InterPro" id="IPR011583">
    <property type="entry name" value="Chitinase_II/V-like_cat"/>
</dbReference>
<dbReference type="RefSeq" id="WP_212010697.1">
    <property type="nucleotide sequence ID" value="NZ_JAAFYZ010000064.1"/>
</dbReference>
<evidence type="ECO:0000259" key="1">
    <source>
        <dbReference type="PROSITE" id="PS51910"/>
    </source>
</evidence>
<accession>A0ABS5KSV5</accession>
<dbReference type="InterPro" id="IPR017853">
    <property type="entry name" value="GH"/>
</dbReference>
<dbReference type="Proteomes" id="UP000730482">
    <property type="component" value="Unassembled WGS sequence"/>
</dbReference>
<feature type="domain" description="GH18" evidence="1">
    <location>
        <begin position="49"/>
        <end position="349"/>
    </location>
</feature>
<dbReference type="InterPro" id="IPR006311">
    <property type="entry name" value="TAT_signal"/>
</dbReference>
<dbReference type="EMBL" id="JAAFYZ010000064">
    <property type="protein sequence ID" value="MBS2549132.1"/>
    <property type="molecule type" value="Genomic_DNA"/>
</dbReference>
<gene>
    <name evidence="2" type="ORF">KGQ19_19895</name>
</gene>
<dbReference type="SMART" id="SM00636">
    <property type="entry name" value="Glyco_18"/>
    <property type="match status" value="1"/>
</dbReference>
<evidence type="ECO:0000313" key="3">
    <source>
        <dbReference type="Proteomes" id="UP000730482"/>
    </source>
</evidence>
<dbReference type="PANTHER" id="PTHR46066:SF2">
    <property type="entry name" value="CHITINASE DOMAIN-CONTAINING PROTEIN 1"/>
    <property type="match status" value="1"/>
</dbReference>
<dbReference type="PROSITE" id="PS51318">
    <property type="entry name" value="TAT"/>
    <property type="match status" value="1"/>
</dbReference>
<organism evidence="2 3">
    <name type="scientific">Catenulispora pinistramenti</name>
    <dbReference type="NCBI Taxonomy" id="2705254"/>
    <lineage>
        <taxon>Bacteria</taxon>
        <taxon>Bacillati</taxon>
        <taxon>Actinomycetota</taxon>
        <taxon>Actinomycetes</taxon>
        <taxon>Catenulisporales</taxon>
        <taxon>Catenulisporaceae</taxon>
        <taxon>Catenulispora</taxon>
    </lineage>
</organism>
<evidence type="ECO:0000313" key="2">
    <source>
        <dbReference type="EMBL" id="MBS2549132.1"/>
    </source>
</evidence>
<dbReference type="SUPFAM" id="SSF51445">
    <property type="entry name" value="(Trans)glycosidases"/>
    <property type="match status" value="1"/>
</dbReference>
<reference evidence="2 3" key="1">
    <citation type="submission" date="2020-02" db="EMBL/GenBank/DDBJ databases">
        <title>Acidophilic actinobacteria isolated from forest soil.</title>
        <authorList>
            <person name="Golinska P."/>
        </authorList>
    </citation>
    <scope>NUCLEOTIDE SEQUENCE [LARGE SCALE GENOMIC DNA]</scope>
    <source>
        <strain evidence="2 3">NL8</strain>
    </source>
</reference>
<dbReference type="Pfam" id="PF00704">
    <property type="entry name" value="Glyco_hydro_18"/>
    <property type="match status" value="1"/>
</dbReference>
<proteinExistence type="predicted"/>
<sequence length="349" mass="35752">MRNHRTTHRITPRITRRTAGRTLAASAVGVLATAALTLPTGTASAFTGLPVVGYQEEGDATSLIDASSGALGSVGVDGVNITSDGTSVSAPDDGALNQLAAAHADGLPAEFLVGNFSQAIGDFDESAAYNLLSSQDNIGNVVASLSSAVSSQGWDGVTIDIESLRSRDTDGLTAFVTALKQALPSGKTVSLDLMNGQSAAEYSELGYDLPALGQVVDHLVLMAYDQHTQASDPGPVGALSWQQQGLDVLVGEVPAGKVDLGVAGYGYSWPPGGGATQVSDQGARDLVAADGATAQFDDASGEWTATLSDGTVLWWSDARSLALRRTMAANAGLHGLAVWDLALSDPIQQ</sequence>
<comment type="caution">
    <text evidence="2">The sequence shown here is derived from an EMBL/GenBank/DDBJ whole genome shotgun (WGS) entry which is preliminary data.</text>
</comment>
<protein>
    <recommendedName>
        <fullName evidence="1">GH18 domain-containing protein</fullName>
    </recommendedName>
</protein>
<dbReference type="PROSITE" id="PS51910">
    <property type="entry name" value="GH18_2"/>
    <property type="match status" value="1"/>
</dbReference>
<dbReference type="InterPro" id="IPR001223">
    <property type="entry name" value="Glyco_hydro18_cat"/>
</dbReference>
<dbReference type="Gene3D" id="3.10.50.10">
    <property type="match status" value="1"/>
</dbReference>